<comment type="caution">
    <text evidence="1">The sequence shown here is derived from an EMBL/GenBank/DDBJ whole genome shotgun (WGS) entry which is preliminary data.</text>
</comment>
<evidence type="ECO:0000313" key="1">
    <source>
        <dbReference type="EMBL" id="KAK9143060.1"/>
    </source>
</evidence>
<protein>
    <submittedName>
        <fullName evidence="1">Uncharacterized protein</fullName>
    </submittedName>
</protein>
<organism evidence="1 2">
    <name type="scientific">Stephania yunnanensis</name>
    <dbReference type="NCBI Taxonomy" id="152371"/>
    <lineage>
        <taxon>Eukaryota</taxon>
        <taxon>Viridiplantae</taxon>
        <taxon>Streptophyta</taxon>
        <taxon>Embryophyta</taxon>
        <taxon>Tracheophyta</taxon>
        <taxon>Spermatophyta</taxon>
        <taxon>Magnoliopsida</taxon>
        <taxon>Ranunculales</taxon>
        <taxon>Menispermaceae</taxon>
        <taxon>Menispermoideae</taxon>
        <taxon>Cissampelideae</taxon>
        <taxon>Stephania</taxon>
    </lineage>
</organism>
<dbReference type="Proteomes" id="UP001420932">
    <property type="component" value="Unassembled WGS sequence"/>
</dbReference>
<reference evidence="1 2" key="1">
    <citation type="submission" date="2024-01" db="EMBL/GenBank/DDBJ databases">
        <title>Genome assemblies of Stephania.</title>
        <authorList>
            <person name="Yang L."/>
        </authorList>
    </citation>
    <scope>NUCLEOTIDE SEQUENCE [LARGE SCALE GENOMIC DNA]</scope>
    <source>
        <strain evidence="1">YNDBR</strain>
        <tissue evidence="1">Leaf</tissue>
    </source>
</reference>
<proteinExistence type="predicted"/>
<accession>A0AAP0K0I5</accession>
<sequence length="171" mass="18989">MAKFASFEWILELRPPLKVMIMVGIIQGYGQSMALTPTRSKNQSPTNRVLRRTAATAQGVTNKRSDGLGCGEQRRRLRETAKKGNGELSSPLRETQVSLLPSLVDHDTLVNHSALVDCSTLSYTDVFLSTNPVLNIIQLEKPPWSPIMVGAFETPQYSQSKVDHNQLLEPK</sequence>
<keyword evidence="2" id="KW-1185">Reference proteome</keyword>
<evidence type="ECO:0000313" key="2">
    <source>
        <dbReference type="Proteomes" id="UP001420932"/>
    </source>
</evidence>
<name>A0AAP0K0I5_9MAGN</name>
<dbReference type="EMBL" id="JBBNAF010000005">
    <property type="protein sequence ID" value="KAK9143060.1"/>
    <property type="molecule type" value="Genomic_DNA"/>
</dbReference>
<gene>
    <name evidence="1" type="ORF">Syun_012460</name>
</gene>
<dbReference type="AlphaFoldDB" id="A0AAP0K0I5"/>